<feature type="compositionally biased region" description="Basic and acidic residues" evidence="1">
    <location>
        <begin position="1379"/>
        <end position="1398"/>
    </location>
</feature>
<dbReference type="Ensembl" id="ENSEBUT00000026052.1">
    <property type="protein sequence ID" value="ENSEBUP00000025476.1"/>
    <property type="gene ID" value="ENSEBUG00000015705.1"/>
</dbReference>
<feature type="domain" description="NHR" evidence="2">
    <location>
        <begin position="695"/>
        <end position="861"/>
    </location>
</feature>
<organism evidence="3 4">
    <name type="scientific">Eptatretus burgeri</name>
    <name type="common">Inshore hagfish</name>
    <dbReference type="NCBI Taxonomy" id="7764"/>
    <lineage>
        <taxon>Eukaryota</taxon>
        <taxon>Metazoa</taxon>
        <taxon>Chordata</taxon>
        <taxon>Craniata</taxon>
        <taxon>Vertebrata</taxon>
        <taxon>Cyclostomata</taxon>
        <taxon>Myxini</taxon>
        <taxon>Myxiniformes</taxon>
        <taxon>Myxinidae</taxon>
        <taxon>Eptatretinae</taxon>
        <taxon>Eptatretus</taxon>
    </lineage>
</organism>
<dbReference type="InterPro" id="IPR037962">
    <property type="entry name" value="Neuralized"/>
</dbReference>
<feature type="domain" description="NHR" evidence="2">
    <location>
        <begin position="496"/>
        <end position="662"/>
    </location>
</feature>
<dbReference type="GeneTree" id="ENSGT00940000159866"/>
<name>A0A8C4R7G1_EPTBU</name>
<dbReference type="InterPro" id="IPR006573">
    <property type="entry name" value="NHR_dom"/>
</dbReference>
<dbReference type="PANTHER" id="PTHR12429:SF14">
    <property type="entry name" value="NEURALIZED-LIKE PROTEIN 4"/>
    <property type="match status" value="1"/>
</dbReference>
<dbReference type="Proteomes" id="UP000694388">
    <property type="component" value="Unplaced"/>
</dbReference>
<evidence type="ECO:0000259" key="2">
    <source>
        <dbReference type="PROSITE" id="PS51065"/>
    </source>
</evidence>
<dbReference type="CDD" id="cd12887">
    <property type="entry name" value="SPRY_NHR_like"/>
    <property type="match status" value="3"/>
</dbReference>
<dbReference type="InterPro" id="IPR043136">
    <property type="entry name" value="B30.2/SPRY_sf"/>
</dbReference>
<sequence>MSRHGFHVRGGQCLLVDPSRLSACRVFPLRRCDQGVAFGERPVRPCRPFVVRIEAQVGSWTGSLAIGLTAVNPTDLVDIPAIATSLQRSWVLSGSTVFRNGVVITETFGPPAALDCLSIGDIIGVELRPTGQENVHVALDVNEPRCTCDGFAVVCAACEAKQSRAAEDGSGRLEDDCWHERELSFNAGQACSGETTNAQNTEHLENLVGKNIDNKVGHDGECCVCDAVDTGSGGAMHIWLNGRDLGSAASGLPSRAWAVVDVYGKCTQVTLLNSGEDGEDDLKQGSTMNDLRFHSRRGSLARLSDDFRTAQRHLPMDEFNHGVVVSYRPLFRGEMFQVRIERLVEKWSGSLELGVTTHDPDHLAFPPTMSNMTSGTVLMSGCGILTNGKGTRRDYSSTSLDSLQLGDVVGLMVRENGDLHFFINKVDQGVAARDMPPVVYGVIDLYGRTAKVTLVCEDRTAEASDRCPVHREEDFNTDPGDGAVIVLPTTQSTQEPLRFHDNCGQSSVIVNEGRTALRLNALEDFNHGVALTSRQLGLGERFEVRLDDMVSKWAGSIEIGVTTHDPTLLQLPSTMTNLQSGTWMVTGNGMMRDGFAINNDFGHNLDRLQTGDRVGVTLFDDGSLHLIVNGEDLGAATLNVPTNVWGVVDLYGQAVQVTLITCDELLPPPLKSFKEHKTNDSSSPLPRSVSPPVQPLCFHRLHGSNAVISRGGQTAFRRHARAEFNNAIVVTSRTLRPGEVCEIVVERVVGRWSGSLEMGVTTIHPSTLHFPPTMTDLLHGTWMLSGTAVMRDGVTTTSSYPADLDNLEIGSRVALSVSTNGELHYYFNGEDQGVACTGVPQNVYAAVDLYGQCVQVSLTSASVSSGDRLLASLPGNTGHLLLHRFHGHTAGRVCCPLGAVQHPLIGSQSLEDGEAFEMRVDEVQGGWAGSLAVGVTSALPSDPGLPTLDLHTLRKGRGKVDGFTWLVAGGCEVMEVKTVSRTRRRSYGRDLYRLQVGSRVGLKRRKGGALHLLLDGDDQGPALGAIPSGVRPLVLLSSRITAVTVMSQSFHVNYSRSSQPSTLDPDPDTLSSTPVLSFCDAGSCVRLSHKNRTSQRISGYNSYLVTKEPLLRDHVFQVQIDRIAEGWDESLGVGVVVGECGFHGEPGAPGPGCELWIFQGRALYHNGFKVFDGVGADLSALAQGSRVGVTVDEEGVLRLSINGRGVRASGFERLGSVGQIGSCMIRGAVILYGRCEQVTVIENVDPPAWAEGREKADIEDGVKEGVLCNPISSLMQCDFQAACTHFKNLLTLPDAFFADGGKCTCYCDVCASSSSRGSPPPHGWCKYTLRHRCGEDIVVLRQWLVAYHGTSVRKLRRILDRGEVIAACQSPLWDRDSLKSENEARPENGRPDAWERLSDGSTESPAAGVHFGSVCVSPSLQTATRETFCSRMRFRDRQSRRIYHGRVALVVLVRPGSFCVLGTPSEPQWLTKERGGTVLSALLIRVE</sequence>
<feature type="domain" description="NHR" evidence="2">
    <location>
        <begin position="1074"/>
        <end position="1243"/>
    </location>
</feature>
<dbReference type="FunFam" id="2.60.120.920:FF:000001">
    <property type="entry name" value="neuralized-like protein 4 isoform X1"/>
    <property type="match status" value="3"/>
</dbReference>
<reference evidence="3" key="1">
    <citation type="submission" date="2025-08" db="UniProtKB">
        <authorList>
            <consortium name="Ensembl"/>
        </authorList>
    </citation>
    <scope>IDENTIFICATION</scope>
</reference>
<feature type="domain" description="NHR" evidence="2">
    <location>
        <begin position="290"/>
        <end position="457"/>
    </location>
</feature>
<dbReference type="PROSITE" id="PS51065">
    <property type="entry name" value="NHR"/>
    <property type="match status" value="6"/>
</dbReference>
<evidence type="ECO:0000256" key="1">
    <source>
        <dbReference type="SAM" id="MobiDB-lite"/>
    </source>
</evidence>
<feature type="domain" description="NHR" evidence="2">
    <location>
        <begin position="870"/>
        <end position="1048"/>
    </location>
</feature>
<dbReference type="SMART" id="SM00588">
    <property type="entry name" value="NEUZ"/>
    <property type="match status" value="4"/>
</dbReference>
<accession>A0A8C4R7G1</accession>
<evidence type="ECO:0000313" key="3">
    <source>
        <dbReference type="Ensembl" id="ENSEBUP00000025476.1"/>
    </source>
</evidence>
<reference evidence="3" key="2">
    <citation type="submission" date="2025-09" db="UniProtKB">
        <authorList>
            <consortium name="Ensembl"/>
        </authorList>
    </citation>
    <scope>IDENTIFICATION</scope>
</reference>
<dbReference type="OMA" id="QHTTQMA"/>
<keyword evidence="4" id="KW-1185">Reference proteome</keyword>
<feature type="domain" description="NHR" evidence="2">
    <location>
        <begin position="3"/>
        <end position="181"/>
    </location>
</feature>
<protein>
    <submittedName>
        <fullName evidence="3">Neuralized E3 ubiquitin protein ligase 4</fullName>
    </submittedName>
</protein>
<dbReference type="Gene3D" id="2.60.120.920">
    <property type="match status" value="7"/>
</dbReference>
<evidence type="ECO:0000313" key="4">
    <source>
        <dbReference type="Proteomes" id="UP000694388"/>
    </source>
</evidence>
<dbReference type="PANTHER" id="PTHR12429">
    <property type="entry name" value="NEURALIZED"/>
    <property type="match status" value="1"/>
</dbReference>
<dbReference type="GO" id="GO:0061630">
    <property type="term" value="F:ubiquitin protein ligase activity"/>
    <property type="evidence" value="ECO:0007669"/>
    <property type="project" value="TreeGrafter"/>
</dbReference>
<feature type="region of interest" description="Disordered" evidence="1">
    <location>
        <begin position="1379"/>
        <end position="1401"/>
    </location>
</feature>
<dbReference type="Pfam" id="PF07177">
    <property type="entry name" value="Neuralized"/>
    <property type="match status" value="7"/>
</dbReference>
<proteinExistence type="predicted"/>